<dbReference type="AlphaFoldDB" id="A0A495JUA5"/>
<comment type="caution">
    <text evidence="1">The sequence shown here is derived from an EMBL/GenBank/DDBJ whole genome shotgun (WGS) entry which is preliminary data.</text>
</comment>
<protein>
    <submittedName>
        <fullName evidence="1">Uncharacterized protein</fullName>
    </submittedName>
</protein>
<evidence type="ECO:0000313" key="2">
    <source>
        <dbReference type="Proteomes" id="UP000277671"/>
    </source>
</evidence>
<evidence type="ECO:0000313" key="1">
    <source>
        <dbReference type="EMBL" id="RKR91944.1"/>
    </source>
</evidence>
<accession>A0A495JUA5</accession>
<dbReference type="EMBL" id="RBKT01000001">
    <property type="protein sequence ID" value="RKR91944.1"/>
    <property type="molecule type" value="Genomic_DNA"/>
</dbReference>
<organism evidence="1 2">
    <name type="scientific">Micromonospora pisi</name>
    <dbReference type="NCBI Taxonomy" id="589240"/>
    <lineage>
        <taxon>Bacteria</taxon>
        <taxon>Bacillati</taxon>
        <taxon>Actinomycetota</taxon>
        <taxon>Actinomycetes</taxon>
        <taxon>Micromonosporales</taxon>
        <taxon>Micromonosporaceae</taxon>
        <taxon>Micromonospora</taxon>
    </lineage>
</organism>
<reference evidence="1 2" key="1">
    <citation type="submission" date="2018-10" db="EMBL/GenBank/DDBJ databases">
        <title>Sequencing the genomes of 1000 actinobacteria strains.</title>
        <authorList>
            <person name="Klenk H.-P."/>
        </authorList>
    </citation>
    <scope>NUCLEOTIDE SEQUENCE [LARGE SCALE GENOMIC DNA]</scope>
    <source>
        <strain evidence="1 2">DSM 45175</strain>
    </source>
</reference>
<name>A0A495JUA5_9ACTN</name>
<dbReference type="Proteomes" id="UP000277671">
    <property type="component" value="Unassembled WGS sequence"/>
</dbReference>
<proteinExistence type="predicted"/>
<sequence>MPFMPTPKDRHETWRTELLTPVAQQCARAGLTTSVEDIPSRWRDTPVRTLRCTDGDGSWAALITVVRGRRHQPGASLVGNEFSRDPHTGYDLDSPGELVFEVQVTEDVGFDEDELLAFLLLGDGPAAGAEVLRWAGKKAAYTTSPPVERVELRQRRERRQFDDRQAAAAAVRVRIGVVPDEAAADLDAIDQAGLCWHFPRGHTGRYQRSAVVALAGYGERRPHLRSRWLTARVDGDALIIGVDELIPANQRHRWDGARWLWDRRYANTPAALRWQVDRAEQALPAVQALRRGALPDGLATAGIQTDSQLDALLAGVPCRLSDAELTPTWVANLHRGLADLAPWRLASAYHGWREGRQALGLPAQDPVVLFGLGGVGAVQKPKVALDQTDDGPLLRLIYTGSNAVLPYPQWTVPADLGALLYGWQPNIATPVAVSGQRGL</sequence>
<gene>
    <name evidence="1" type="ORF">BDK92_6375</name>
</gene>
<keyword evidence="2" id="KW-1185">Reference proteome</keyword>